<dbReference type="GeneID" id="80559517"/>
<dbReference type="EMBL" id="MK814759">
    <property type="protein sequence ID" value="QCG77801.1"/>
    <property type="molecule type" value="Genomic_DNA"/>
</dbReference>
<reference evidence="1 2" key="1">
    <citation type="submission" date="2019-04" db="EMBL/GenBank/DDBJ databases">
        <authorList>
            <person name="Pope W.H."/>
            <person name="Garlena R.A."/>
            <person name="Russell D.A."/>
            <person name="Jacobs-Sera D."/>
            <person name="Hatfull G.F."/>
        </authorList>
    </citation>
    <scope>NUCLEOTIDE SEQUENCE [LARGE SCALE GENOMIC DNA]</scope>
</reference>
<protein>
    <submittedName>
        <fullName evidence="1">Helix-turn-helix DNA binding domain protein</fullName>
    </submittedName>
</protein>
<evidence type="ECO:0000313" key="1">
    <source>
        <dbReference type="EMBL" id="QCG77801.1"/>
    </source>
</evidence>
<name>A0A4D6T6V2_9CAUD</name>
<dbReference type="Gene3D" id="1.10.10.60">
    <property type="entry name" value="Homeodomain-like"/>
    <property type="match status" value="1"/>
</dbReference>
<evidence type="ECO:0000313" key="2">
    <source>
        <dbReference type="Proteomes" id="UP000298786"/>
    </source>
</evidence>
<keyword evidence="2" id="KW-1185">Reference proteome</keyword>
<gene>
    <name evidence="1" type="primary">55</name>
    <name evidence="1" type="ORF">SEA_REYJA_55</name>
</gene>
<dbReference type="Proteomes" id="UP000298786">
    <property type="component" value="Segment"/>
</dbReference>
<accession>A0A4D6T6V2</accession>
<proteinExistence type="predicted"/>
<organism evidence="1 2">
    <name type="scientific">Gordonia phage Reyja</name>
    <dbReference type="NCBI Taxonomy" id="2571250"/>
    <lineage>
        <taxon>Viruses</taxon>
        <taxon>Duplodnaviria</taxon>
        <taxon>Heunggongvirae</taxon>
        <taxon>Uroviricota</taxon>
        <taxon>Caudoviricetes</taxon>
        <taxon>Santhisvirus</taxon>
        <taxon>Santhisvirus reyja</taxon>
    </lineage>
</organism>
<sequence length="68" mass="7506">MTTTAPAATTLTADQTTTARTLLEDGASYREVARTLGVPRHRVMRALPGYGWTYRDAGTFTASMRWAR</sequence>
<dbReference type="SUPFAM" id="SSF46689">
    <property type="entry name" value="Homeodomain-like"/>
    <property type="match status" value="1"/>
</dbReference>
<dbReference type="InterPro" id="IPR009057">
    <property type="entry name" value="Homeodomain-like_sf"/>
</dbReference>
<dbReference type="RefSeq" id="YP_010842717.1">
    <property type="nucleotide sequence ID" value="NC_079144.1"/>
</dbReference>
<dbReference type="KEGG" id="vg:80559517"/>